<comment type="caution">
    <text evidence="2">The sequence shown here is derived from an EMBL/GenBank/DDBJ whole genome shotgun (WGS) entry which is preliminary data.</text>
</comment>
<evidence type="ECO:0000313" key="3">
    <source>
        <dbReference type="Proteomes" id="UP001151518"/>
    </source>
</evidence>
<reference evidence="2" key="1">
    <citation type="submission" date="2022-07" db="EMBL/GenBank/DDBJ databases">
        <title>Phylogenomic reconstructions and comparative analyses of Kickxellomycotina fungi.</title>
        <authorList>
            <person name="Reynolds N.K."/>
            <person name="Stajich J.E."/>
            <person name="Barry K."/>
            <person name="Grigoriev I.V."/>
            <person name="Crous P."/>
            <person name="Smith M.E."/>
        </authorList>
    </citation>
    <scope>NUCLEOTIDE SEQUENCE</scope>
    <source>
        <strain evidence="2">NRRL 3115</strain>
    </source>
</reference>
<sequence length="850" mass="91689">MRIASPPPSPAPPSLSPSSTSSSLSASSSIQTIKVAKRLTMSGDQGASVYQLEEASRALATLCNSISAEAEEDSMTSEQQAKRRRTESRATDAESPAAAEVSPTTKPSPSATRRTPSVANLLPAIRSPAVTPALQPMLHQAQQQHYYQDPASQYPYHPAQNASQSHLSAHVSSATSPAFSTPSGITQPHQRLFSSISHHAANQYNNQHYPPPAHQQLGLPAHPAVSMTQSAAAATSMSHTQLHQQFVSPHTIPSSLLGHSTAVGNTDYGVWLYPQQQIHPASADRSVALASVGGGVANSTSTSPISQHALAPADNSYPFQGQLDGQMRYMAVPGQTSGIPKPITPASFSIDRSLRPITISGHQPNQQSSAQSQAQGANYHGLSTIHQYNTHQQQAHSHHQSFSHPQTQQPQYHQQHQHDYSTYYQTHQPIHPTQQVDAAAHQHALNQQSAFPTQPSTATAVAAAAAAAAALSEGSSGQLPPMAASSSNSGSVLHHASYGTVHGGHQGQLSPEQVSAAQMAAAVAAAAASAHTIPASAASSSSSMNVTNGGAPSSGTIGISGGRLGVGMNDIDQHGLSSFKFSMNMASGSESGLPEYFENYTQNYMLGGGPGPAILEPSPSSPTEPTLDSDLLARLDDLFMKYLEAICSNSESIHQTQMAKKLEKLEQCTEYRTFRFRIQAFSNGYREFIEREAGMTEQVVSKQQLRSYLHQQSYISRYNEDGKKAKSKGHHVWNVEAKKISRNTWWFKEFLRRIASPPPKAIIGVPYEWTPTIWDPQVKSPKVYFNSEWLPSWLRWENNTLRGLPPVDATDCNIVVIASYYQGKELCHLKTNFTIHVLQHPPTSTTVFMS</sequence>
<feature type="compositionally biased region" description="Low complexity" evidence="1">
    <location>
        <begin position="402"/>
        <end position="420"/>
    </location>
</feature>
<feature type="compositionally biased region" description="Polar residues" evidence="1">
    <location>
        <begin position="102"/>
        <end position="116"/>
    </location>
</feature>
<name>A0A9W8G145_9FUNG</name>
<dbReference type="OrthoDB" id="409625at2759"/>
<dbReference type="Proteomes" id="UP001151518">
    <property type="component" value="Unassembled WGS sequence"/>
</dbReference>
<feature type="compositionally biased region" description="Pro residues" evidence="1">
    <location>
        <begin position="1"/>
        <end position="15"/>
    </location>
</feature>
<accession>A0A9W8G145</accession>
<dbReference type="EMBL" id="JANBTW010000156">
    <property type="protein sequence ID" value="KAJ2669274.1"/>
    <property type="molecule type" value="Genomic_DNA"/>
</dbReference>
<proteinExistence type="predicted"/>
<feature type="compositionally biased region" description="Low complexity" evidence="1">
    <location>
        <begin position="366"/>
        <end position="377"/>
    </location>
</feature>
<evidence type="ECO:0000256" key="1">
    <source>
        <dbReference type="SAM" id="MobiDB-lite"/>
    </source>
</evidence>
<dbReference type="GO" id="GO:0016020">
    <property type="term" value="C:membrane"/>
    <property type="evidence" value="ECO:0007669"/>
    <property type="project" value="InterPro"/>
</dbReference>
<feature type="region of interest" description="Disordered" evidence="1">
    <location>
        <begin position="69"/>
        <end position="116"/>
    </location>
</feature>
<evidence type="ECO:0000313" key="2">
    <source>
        <dbReference type="EMBL" id="KAJ2669274.1"/>
    </source>
</evidence>
<gene>
    <name evidence="2" type="ORF">GGI25_006203</name>
</gene>
<feature type="region of interest" description="Disordered" evidence="1">
    <location>
        <begin position="389"/>
        <end position="420"/>
    </location>
</feature>
<dbReference type="AlphaFoldDB" id="A0A9W8G145"/>
<feature type="compositionally biased region" description="Low complexity" evidence="1">
    <location>
        <begin position="16"/>
        <end position="29"/>
    </location>
</feature>
<dbReference type="InterPro" id="IPR015919">
    <property type="entry name" value="Cadherin-like_sf"/>
</dbReference>
<dbReference type="GO" id="GO:0005509">
    <property type="term" value="F:calcium ion binding"/>
    <property type="evidence" value="ECO:0007669"/>
    <property type="project" value="InterPro"/>
</dbReference>
<feature type="region of interest" description="Disordered" evidence="1">
    <location>
        <begin position="358"/>
        <end position="377"/>
    </location>
</feature>
<protein>
    <submittedName>
        <fullName evidence="2">Uncharacterized protein</fullName>
    </submittedName>
</protein>
<organism evidence="2 3">
    <name type="scientific">Coemansia spiralis</name>
    <dbReference type="NCBI Taxonomy" id="417178"/>
    <lineage>
        <taxon>Eukaryota</taxon>
        <taxon>Fungi</taxon>
        <taxon>Fungi incertae sedis</taxon>
        <taxon>Zoopagomycota</taxon>
        <taxon>Kickxellomycotina</taxon>
        <taxon>Kickxellomycetes</taxon>
        <taxon>Kickxellales</taxon>
        <taxon>Kickxellaceae</taxon>
        <taxon>Coemansia</taxon>
    </lineage>
</organism>
<feature type="region of interest" description="Disordered" evidence="1">
    <location>
        <begin position="1"/>
        <end position="29"/>
    </location>
</feature>
<dbReference type="SUPFAM" id="SSF49313">
    <property type="entry name" value="Cadherin-like"/>
    <property type="match status" value="1"/>
</dbReference>